<gene>
    <name evidence="2" type="ORF">HZ995_02060</name>
</gene>
<dbReference type="Pfam" id="PF06776">
    <property type="entry name" value="IalB"/>
    <property type="match status" value="1"/>
</dbReference>
<organism evidence="2 3">
    <name type="scientific">Cognatishimia activa</name>
    <dbReference type="NCBI Taxonomy" id="1715691"/>
    <lineage>
        <taxon>Bacteria</taxon>
        <taxon>Pseudomonadati</taxon>
        <taxon>Pseudomonadota</taxon>
        <taxon>Alphaproteobacteria</taxon>
        <taxon>Rhodobacterales</taxon>
        <taxon>Paracoccaceae</taxon>
        <taxon>Cognatishimia</taxon>
    </lineage>
</organism>
<feature type="chain" id="PRO_5036962446" evidence="1">
    <location>
        <begin position="26"/>
        <end position="162"/>
    </location>
</feature>
<name>A0A975EQA4_9RHOB</name>
<dbReference type="EMBL" id="CP060010">
    <property type="protein sequence ID" value="QTN36331.1"/>
    <property type="molecule type" value="Genomic_DNA"/>
</dbReference>
<protein>
    <submittedName>
        <fullName evidence="2">Invasion associated locus B family protein</fullName>
    </submittedName>
</protein>
<dbReference type="InterPro" id="IPR038696">
    <property type="entry name" value="IalB_sf"/>
</dbReference>
<proteinExistence type="predicted"/>
<dbReference type="InterPro" id="IPR010642">
    <property type="entry name" value="Invasion_prot_B"/>
</dbReference>
<evidence type="ECO:0000313" key="3">
    <source>
        <dbReference type="Proteomes" id="UP000665026"/>
    </source>
</evidence>
<evidence type="ECO:0000256" key="1">
    <source>
        <dbReference type="SAM" id="SignalP"/>
    </source>
</evidence>
<dbReference type="KEGG" id="cact:HZ995_02060"/>
<evidence type="ECO:0000313" key="2">
    <source>
        <dbReference type="EMBL" id="QTN36331.1"/>
    </source>
</evidence>
<dbReference type="AlphaFoldDB" id="A0A975EQA4"/>
<dbReference type="Proteomes" id="UP000665026">
    <property type="component" value="Chromosome"/>
</dbReference>
<dbReference type="RefSeq" id="WP_209357032.1">
    <property type="nucleotide sequence ID" value="NZ_CP060010.1"/>
</dbReference>
<reference evidence="2" key="1">
    <citation type="submission" date="2020-07" db="EMBL/GenBank/DDBJ databases">
        <title>Genome sequences of bacteria associated with the marine, planktonic diatom Thalassiosira profunda strain ECT2AJA-044.</title>
        <authorList>
            <person name="Gargas C.B."/>
            <person name="Roberts W.R."/>
            <person name="Alverson A.J."/>
        </authorList>
    </citation>
    <scope>NUCLEOTIDE SEQUENCE</scope>
    <source>
        <strain evidence="2">ECT2AJA-044</strain>
    </source>
</reference>
<feature type="signal peptide" evidence="1">
    <location>
        <begin position="1"/>
        <end position="25"/>
    </location>
</feature>
<sequence length="162" mass="17449">MENKMNRVVFALSAIFSFTFGNGLAAQEESAWRTFCTSEARNAPAICVMEQTITLQETGQQFASMRVVSDGKQTPNLILNLPLGVSIQQGVFLKIDELSAQNIPLTTCESDGCFASKSLSETLGASLRAGSVAVASFQNLATQEITVEFSLVGFTAALERLR</sequence>
<dbReference type="Gene3D" id="2.60.40.1880">
    <property type="entry name" value="Invasion associated locus B (IalB) protein"/>
    <property type="match status" value="1"/>
</dbReference>
<accession>A0A975EQA4</accession>
<keyword evidence="1" id="KW-0732">Signal</keyword>